<dbReference type="EMBL" id="MIGC01004813">
    <property type="protein sequence ID" value="PHJ17626.1"/>
    <property type="molecule type" value="Genomic_DNA"/>
</dbReference>
<dbReference type="InterPro" id="IPR036975">
    <property type="entry name" value="Importin-a_IBB_sf"/>
</dbReference>
<gene>
    <name evidence="9" type="ORF">CSUI_008552</name>
</gene>
<evidence type="ECO:0000256" key="4">
    <source>
        <dbReference type="ARBA" id="ARBA00022927"/>
    </source>
</evidence>
<dbReference type="AlphaFoldDB" id="A0A2C6KMK7"/>
<evidence type="ECO:0000313" key="9">
    <source>
        <dbReference type="EMBL" id="PHJ17626.1"/>
    </source>
</evidence>
<dbReference type="OrthoDB" id="29145at2759"/>
<evidence type="ECO:0000256" key="6">
    <source>
        <dbReference type="PROSITE-ProRule" id="PRU00259"/>
    </source>
</evidence>
<dbReference type="SMART" id="SM00185">
    <property type="entry name" value="ARM"/>
    <property type="match status" value="8"/>
</dbReference>
<dbReference type="Proteomes" id="UP000221165">
    <property type="component" value="Unassembled WGS sequence"/>
</dbReference>
<proteinExistence type="inferred from homology"/>
<keyword evidence="2 5" id="KW-0813">Transport</keyword>
<dbReference type="Pfam" id="PF00514">
    <property type="entry name" value="Arm"/>
    <property type="match status" value="8"/>
</dbReference>
<evidence type="ECO:0000313" key="10">
    <source>
        <dbReference type="Proteomes" id="UP000221165"/>
    </source>
</evidence>
<dbReference type="GO" id="GO:0006606">
    <property type="term" value="P:protein import into nucleus"/>
    <property type="evidence" value="ECO:0007669"/>
    <property type="project" value="InterPro"/>
</dbReference>
<evidence type="ECO:0000256" key="7">
    <source>
        <dbReference type="SAM" id="MobiDB-lite"/>
    </source>
</evidence>
<dbReference type="InterPro" id="IPR032413">
    <property type="entry name" value="Arm_3"/>
</dbReference>
<dbReference type="RefSeq" id="XP_067919344.1">
    <property type="nucleotide sequence ID" value="XM_068068681.1"/>
</dbReference>
<evidence type="ECO:0000256" key="3">
    <source>
        <dbReference type="ARBA" id="ARBA00022737"/>
    </source>
</evidence>
<dbReference type="PROSITE" id="PS50176">
    <property type="entry name" value="ARM_REPEAT"/>
    <property type="match status" value="5"/>
</dbReference>
<accession>A0A2C6KMK7</accession>
<comment type="caution">
    <text evidence="9">The sequence shown here is derived from an EMBL/GenBank/DDBJ whole genome shotgun (WGS) entry which is preliminary data.</text>
</comment>
<dbReference type="PROSITE" id="PS51214">
    <property type="entry name" value="IBB"/>
    <property type="match status" value="1"/>
</dbReference>
<dbReference type="Gene3D" id="1.25.10.10">
    <property type="entry name" value="Leucine-rich Repeat Variant"/>
    <property type="match status" value="1"/>
</dbReference>
<dbReference type="InterPro" id="IPR016024">
    <property type="entry name" value="ARM-type_fold"/>
</dbReference>
<dbReference type="InterPro" id="IPR000225">
    <property type="entry name" value="Armadillo"/>
</dbReference>
<dbReference type="GO" id="GO:0005737">
    <property type="term" value="C:cytoplasm"/>
    <property type="evidence" value="ECO:0007669"/>
    <property type="project" value="InterPro"/>
</dbReference>
<comment type="similarity">
    <text evidence="1 5">Belongs to the importin alpha family.</text>
</comment>
<feature type="repeat" description="ARM" evidence="6">
    <location>
        <begin position="403"/>
        <end position="431"/>
    </location>
</feature>
<dbReference type="Gene3D" id="1.20.5.690">
    <property type="entry name" value="Importin-alpha, importin-beta-binding domain"/>
    <property type="match status" value="1"/>
</dbReference>
<keyword evidence="4 5" id="KW-0653">Protein transport</keyword>
<evidence type="ECO:0000256" key="1">
    <source>
        <dbReference type="ARBA" id="ARBA00010394"/>
    </source>
</evidence>
<feature type="domain" description="IBB" evidence="8">
    <location>
        <begin position="1"/>
        <end position="52"/>
    </location>
</feature>
<dbReference type="InterPro" id="IPR002652">
    <property type="entry name" value="Importin-a_IBB"/>
</dbReference>
<keyword evidence="3" id="KW-0677">Repeat</keyword>
<protein>
    <recommendedName>
        <fullName evidence="5">Importin subunit alpha</fullName>
    </recommendedName>
</protein>
<feature type="repeat" description="ARM" evidence="6">
    <location>
        <begin position="149"/>
        <end position="192"/>
    </location>
</feature>
<reference evidence="9 10" key="1">
    <citation type="journal article" date="2017" name="Int. J. Parasitol.">
        <title>The genome of the protozoan parasite Cystoisospora suis and a reverse vaccinology approach to identify vaccine candidates.</title>
        <authorList>
            <person name="Palmieri N."/>
            <person name="Shrestha A."/>
            <person name="Ruttkowski B."/>
            <person name="Beck T."/>
            <person name="Vogl C."/>
            <person name="Tomley F."/>
            <person name="Blake D.P."/>
            <person name="Joachim A."/>
        </authorList>
    </citation>
    <scope>NUCLEOTIDE SEQUENCE [LARGE SCALE GENOMIC DNA]</scope>
    <source>
        <strain evidence="9 10">Wien I</strain>
    </source>
</reference>
<dbReference type="GO" id="GO:0005634">
    <property type="term" value="C:nucleus"/>
    <property type="evidence" value="ECO:0007669"/>
    <property type="project" value="UniProtKB-ARBA"/>
</dbReference>
<dbReference type="GeneID" id="94431892"/>
<evidence type="ECO:0000256" key="5">
    <source>
        <dbReference type="PIRNR" id="PIRNR005673"/>
    </source>
</evidence>
<feature type="region of interest" description="Disordered" evidence="7">
    <location>
        <begin position="1"/>
        <end position="25"/>
    </location>
</feature>
<keyword evidence="10" id="KW-1185">Reference proteome</keyword>
<dbReference type="InterPro" id="IPR024931">
    <property type="entry name" value="Importin_alpha"/>
</dbReference>
<evidence type="ECO:0000256" key="2">
    <source>
        <dbReference type="ARBA" id="ARBA00022448"/>
    </source>
</evidence>
<dbReference type="FunFam" id="1.25.10.10:FF:000021">
    <property type="entry name" value="Importin subunit alpha"/>
    <property type="match status" value="1"/>
</dbReference>
<dbReference type="SUPFAM" id="SSF48371">
    <property type="entry name" value="ARM repeat"/>
    <property type="match status" value="1"/>
</dbReference>
<name>A0A2C6KMK7_9APIC</name>
<organism evidence="9 10">
    <name type="scientific">Cystoisospora suis</name>
    <dbReference type="NCBI Taxonomy" id="483139"/>
    <lineage>
        <taxon>Eukaryota</taxon>
        <taxon>Sar</taxon>
        <taxon>Alveolata</taxon>
        <taxon>Apicomplexa</taxon>
        <taxon>Conoidasida</taxon>
        <taxon>Coccidia</taxon>
        <taxon>Eucoccidiorida</taxon>
        <taxon>Eimeriorina</taxon>
        <taxon>Sarcocystidae</taxon>
        <taxon>Cystoisospora</taxon>
    </lineage>
</organism>
<dbReference type="Pfam" id="PF01749">
    <property type="entry name" value="IBB"/>
    <property type="match status" value="1"/>
</dbReference>
<dbReference type="PIRSF" id="PIRSF005673">
    <property type="entry name" value="Importin_alpha"/>
    <property type="match status" value="1"/>
</dbReference>
<feature type="repeat" description="ARM" evidence="6">
    <location>
        <begin position="192"/>
        <end position="234"/>
    </location>
</feature>
<dbReference type="InterPro" id="IPR011989">
    <property type="entry name" value="ARM-like"/>
</dbReference>
<sequence>MERKLADRRSTYKKNFDDPRRKREDLQLQIRKTHREQNLAKKRAELFAGPDGVTPGAGAFGGLPGQGGAGDMMGQQHGIGGAGGMDASVGAGGVGQPQADFTFKTERLPEMMAMLMSDDPQQQFNATEQFRRALSIESRPPIQEVIEAGAVPLFVKFLQRHDAPRMQFEAAWALTNIASGTQQQTQVVIQHGAVPIFVQLLSSPAEDVREQAVWALGNIAGDSPQCRDLVLREGVLTPLLAQLNDPDAKFTMKRNATWTLSNLCRGKPQPPFEWVQPALSTLAKLIYSTDLEVLTDSCWALSYISDGPNERIEAVIEAGVSRRLVELLDHKSTVVQTPALRTVGNIVTGDDRQTEVVILCEAVPALLKLLSSPKKSIRKEACWTISNITAGNRDQIQRVIDAGLIPPLIELLSTADFDVRKEAAWAISNAASGGNNYQVEQLVNCGCIKPLCDLLTGQDPKIVSVALEALENILRVGKIKKEQQNLQENPFCQLIEQADGLPIIEKLQDVSHQDIYEKAWRIICNYFSYEEVEDDVDVDAPGPGAAAMAPHAPGQVSAFGTSAPQGGFNFGQ</sequence>
<dbReference type="VEuPathDB" id="ToxoDB:CSUI_008552"/>
<dbReference type="GO" id="GO:0061608">
    <property type="term" value="F:nuclear import signal receptor activity"/>
    <property type="evidence" value="ECO:0007669"/>
    <property type="project" value="InterPro"/>
</dbReference>
<evidence type="ECO:0000259" key="8">
    <source>
        <dbReference type="PROSITE" id="PS51214"/>
    </source>
</evidence>
<dbReference type="PANTHER" id="PTHR23316">
    <property type="entry name" value="IMPORTIN ALPHA"/>
    <property type="match status" value="1"/>
</dbReference>
<dbReference type="Pfam" id="PF16186">
    <property type="entry name" value="Arm_3"/>
    <property type="match status" value="1"/>
</dbReference>
<feature type="repeat" description="ARM" evidence="6">
    <location>
        <begin position="361"/>
        <end position="403"/>
    </location>
</feature>
<feature type="repeat" description="ARM" evidence="6">
    <location>
        <begin position="234"/>
        <end position="263"/>
    </location>
</feature>